<feature type="region of interest" description="Disordered" evidence="1">
    <location>
        <begin position="21"/>
        <end position="40"/>
    </location>
</feature>
<protein>
    <recommendedName>
        <fullName evidence="3">Minor fimbrium subunit Mfa1 C-terminal domain-containing protein</fullName>
    </recommendedName>
</protein>
<organism evidence="4 5">
    <name type="scientific">Bacteroides fragilis</name>
    <dbReference type="NCBI Taxonomy" id="817"/>
    <lineage>
        <taxon>Bacteria</taxon>
        <taxon>Pseudomonadati</taxon>
        <taxon>Bacteroidota</taxon>
        <taxon>Bacteroidia</taxon>
        <taxon>Bacteroidales</taxon>
        <taxon>Bacteroidaceae</taxon>
        <taxon>Bacteroides</taxon>
    </lineage>
</organism>
<dbReference type="AlphaFoldDB" id="A0A642H8J4"/>
<dbReference type="Proteomes" id="UP000460666">
    <property type="component" value="Unassembled WGS sequence"/>
</dbReference>
<name>A0A642H8J4_BACFG</name>
<evidence type="ECO:0000256" key="2">
    <source>
        <dbReference type="SAM" id="SignalP"/>
    </source>
</evidence>
<evidence type="ECO:0000313" key="4">
    <source>
        <dbReference type="EMBL" id="KAA4991282.1"/>
    </source>
</evidence>
<dbReference type="InterPro" id="IPR047786">
    <property type="entry name" value="Mfa1_fim"/>
</dbReference>
<dbReference type="Pfam" id="PF15495">
    <property type="entry name" value="Fimbrillin_C"/>
    <property type="match status" value="1"/>
</dbReference>
<evidence type="ECO:0000256" key="1">
    <source>
        <dbReference type="SAM" id="MobiDB-lite"/>
    </source>
</evidence>
<dbReference type="InterPro" id="IPR029140">
    <property type="entry name" value="Mfa1_C"/>
</dbReference>
<proteinExistence type="predicted"/>
<feature type="domain" description="Minor fimbrium subunit Mfa1 C-terminal" evidence="3">
    <location>
        <begin position="503"/>
        <end position="595"/>
    </location>
</feature>
<dbReference type="RefSeq" id="WP_130071479.1">
    <property type="nucleotide sequence ID" value="NZ_RCXN01000018.1"/>
</dbReference>
<dbReference type="Gene3D" id="2.60.40.3690">
    <property type="match status" value="1"/>
</dbReference>
<keyword evidence="2" id="KW-0732">Signal</keyword>
<dbReference type="PROSITE" id="PS51257">
    <property type="entry name" value="PROKAR_LIPOPROTEIN"/>
    <property type="match status" value="1"/>
</dbReference>
<comment type="caution">
    <text evidence="4">The sequence shown here is derived from an EMBL/GenBank/DDBJ whole genome shotgun (WGS) entry which is preliminary data.</text>
</comment>
<dbReference type="GO" id="GO:0009418">
    <property type="term" value="C:pilus shaft"/>
    <property type="evidence" value="ECO:0007669"/>
    <property type="project" value="InterPro"/>
</dbReference>
<accession>A0A642H8J4</accession>
<evidence type="ECO:0000313" key="5">
    <source>
        <dbReference type="Proteomes" id="UP000460666"/>
    </source>
</evidence>
<dbReference type="EMBL" id="VWCJ01000025">
    <property type="protein sequence ID" value="KAA4991282.1"/>
    <property type="molecule type" value="Genomic_DNA"/>
</dbReference>
<dbReference type="Gene3D" id="2.60.40.2580">
    <property type="match status" value="1"/>
</dbReference>
<reference evidence="4 5" key="1">
    <citation type="journal article" date="2019" name="Nat. Med.">
        <title>A library of human gut bacterial isolates paired with longitudinal multiomics data enables mechanistic microbiome research.</title>
        <authorList>
            <person name="Poyet M."/>
            <person name="Groussin M."/>
            <person name="Gibbons S.M."/>
            <person name="Avila-Pacheco J."/>
            <person name="Jiang X."/>
            <person name="Kearney S.M."/>
            <person name="Perrotta A.R."/>
            <person name="Berdy B."/>
            <person name="Zhao S."/>
            <person name="Lieberman T.D."/>
            <person name="Swanson P.K."/>
            <person name="Smith M."/>
            <person name="Roesemann S."/>
            <person name="Alexander J.E."/>
            <person name="Rich S.A."/>
            <person name="Livny J."/>
            <person name="Vlamakis H."/>
            <person name="Clish C."/>
            <person name="Bullock K."/>
            <person name="Deik A."/>
            <person name="Scott J."/>
            <person name="Pierce K.A."/>
            <person name="Xavier R.J."/>
            <person name="Alm E.J."/>
        </authorList>
    </citation>
    <scope>NUCLEOTIDE SEQUENCE [LARGE SCALE GENOMIC DNA]</scope>
    <source>
        <strain evidence="4 5">BIOML-A46</strain>
    </source>
</reference>
<feature type="chain" id="PRO_5030147337" description="Minor fimbrium subunit Mfa1 C-terminal domain-containing protein" evidence="2">
    <location>
        <begin position="23"/>
        <end position="598"/>
    </location>
</feature>
<evidence type="ECO:0000259" key="3">
    <source>
        <dbReference type="Pfam" id="PF15495"/>
    </source>
</evidence>
<dbReference type="NCBIfam" id="NF038041">
    <property type="entry name" value="fim_Mfa1_fam"/>
    <property type="match status" value="1"/>
</dbReference>
<gene>
    <name evidence="4" type="ORF">F2Z89_21390</name>
</gene>
<feature type="signal peptide" evidence="2">
    <location>
        <begin position="1"/>
        <end position="22"/>
    </location>
</feature>
<sequence length="598" mass="66100">MTIRSLLLAASVAALLAGCAKEDDSPQEGTGGTTTVPAGTTGTMNVSLKYAIETRADQEYDDGEDSESRAQDLTIYFFDDDKNYLGSSYVSDLSQEDDSKDDNVTSTITVDVPTNIVQTLYESSDKEATMYVVAVLNKGTFTPQITAGENYNVFNAACRIALADAAKTNNFMMTSSNYMGNINGTQTEMALTPITNKNVGLKSDDQTTSPDPVTIAVERVVAKVTVQDTETRPTDGATWTILGWGLNVTNKTFYPVKNFGGDQFLDLLASKYNTWQPNTSNKPWNNPTDMRSHWAVDPNYAAGQATITDMPNDFNEFSFSDPSSAEVKGALYCFENTTVETMQQRNATTSAVIVAQFYPKDFKEADKAGSWIKWNDAAYSKENDYATFVEKVVEDVDGDNQVITKYYKLDTNGTTTGNDGKKYSPLSEEDFICTYTTEGKEKITFGKKNTTIGYKDAELQVALKDSEIKLYAITDDQASEVTSAPVEINKAIAKALTDNPPTVYYEGYCYYVVPIRHFAKGEVADYTGGEYQSNHLGRYGIVRNNYYQITINDITQPGEPITDPTVDPSTDKDDETNYWINVSIKVLSWKVRTQDVIL</sequence>